<dbReference type="AlphaFoldDB" id="A0A5J9W0W4"/>
<dbReference type="GO" id="GO:0005737">
    <property type="term" value="C:cytoplasm"/>
    <property type="evidence" value="ECO:0007669"/>
    <property type="project" value="TreeGrafter"/>
</dbReference>
<dbReference type="PANTHER" id="PTHR15430:SF1">
    <property type="entry name" value="GLOMULIN"/>
    <property type="match status" value="1"/>
</dbReference>
<dbReference type="GO" id="GO:0055105">
    <property type="term" value="F:ubiquitin-protein transferase inhibitor activity"/>
    <property type="evidence" value="ECO:0007669"/>
    <property type="project" value="TreeGrafter"/>
</dbReference>
<dbReference type="Proteomes" id="UP000324897">
    <property type="component" value="Unassembled WGS sequence"/>
</dbReference>
<keyword evidence="2" id="KW-1185">Reference proteome</keyword>
<dbReference type="InterPro" id="IPR019516">
    <property type="entry name" value="Glomulin/ALF4"/>
</dbReference>
<protein>
    <recommendedName>
        <fullName evidence="3">Aberrant root formation protein 4</fullName>
    </recommendedName>
</protein>
<organism evidence="1 2">
    <name type="scientific">Eragrostis curvula</name>
    <name type="common">weeping love grass</name>
    <dbReference type="NCBI Taxonomy" id="38414"/>
    <lineage>
        <taxon>Eukaryota</taxon>
        <taxon>Viridiplantae</taxon>
        <taxon>Streptophyta</taxon>
        <taxon>Embryophyta</taxon>
        <taxon>Tracheophyta</taxon>
        <taxon>Spermatophyta</taxon>
        <taxon>Magnoliopsida</taxon>
        <taxon>Liliopsida</taxon>
        <taxon>Poales</taxon>
        <taxon>Poaceae</taxon>
        <taxon>PACMAD clade</taxon>
        <taxon>Chloridoideae</taxon>
        <taxon>Eragrostideae</taxon>
        <taxon>Eragrostidinae</taxon>
        <taxon>Eragrostis</taxon>
    </lineage>
</organism>
<comment type="caution">
    <text evidence="1">The sequence shown here is derived from an EMBL/GenBank/DDBJ whole genome shotgun (WGS) entry which is preliminary data.</text>
</comment>
<reference evidence="1 2" key="1">
    <citation type="journal article" date="2019" name="Sci. Rep.">
        <title>A high-quality genome of Eragrostis curvula grass provides insights into Poaceae evolution and supports new strategies to enhance forage quality.</title>
        <authorList>
            <person name="Carballo J."/>
            <person name="Santos B.A.C.M."/>
            <person name="Zappacosta D."/>
            <person name="Garbus I."/>
            <person name="Selva J.P."/>
            <person name="Gallo C.A."/>
            <person name="Diaz A."/>
            <person name="Albertini E."/>
            <person name="Caccamo M."/>
            <person name="Echenique V."/>
        </authorList>
    </citation>
    <scope>NUCLEOTIDE SEQUENCE [LARGE SCALE GENOMIC DNA]</scope>
    <source>
        <strain evidence="2">cv. Victoria</strain>
        <tissue evidence="1">Leaf</tissue>
    </source>
</reference>
<sequence length="601" mass="65133">MATGDPSAAAAGDVSPDTFFSPAPTLSTGSLHEALAALSQAFESGDIAASDDAAAAVSGVLDAAAADGGDADDAPRSDAAARVSEELLREVHAFLSSPSSNQMAIEALSLVLLKPVAKLGALVGSCSDIAATIIKFFVTNCSPRDMLSIFCEALDIPMELPDGPAYFVLLLNGLAEVLALIQRRHIEQVKVALPAVLKVMHATVSECDEEHGKASVDIFNASLGIGNAIQKMCKAMVNKNKDLCAALGLYSLQNIALISQTRQRDLISACGSIVLQYFQFLKFCGFTYVGILTGNDATAATAKLSKEDDADFVESFSFAMDGATLSVVWTYMYDDMSNYAGEELELALKEIQENQMKKWEAINTLRYVLSSVRYPWVVKSHCIDLLLTLTVQNHIEEINDDVDFTSYAPRTFATLKAIESVMMGAPEALMRKKAFGSLKKASVLREDFFATAIFLDLVREEVLRESRQPDKDCADGLNHGKSPPWASHALDLVELILRPPEGGPPCLPDQSEQVLSALNLLRFILIIDSKGSRLGKLLCKEALQKVHSEWLIPLRPIVAGIQSESEKDGSEIADQISCSLNPVQLVLYRCIELVEEKMKNF</sequence>
<gene>
    <name evidence="1" type="ORF">EJB05_08794</name>
</gene>
<proteinExistence type="predicted"/>
<evidence type="ECO:0000313" key="1">
    <source>
        <dbReference type="EMBL" id="TVU42392.1"/>
    </source>
</evidence>
<dbReference type="EMBL" id="RWGY01000005">
    <property type="protein sequence ID" value="TVU42392.1"/>
    <property type="molecule type" value="Genomic_DNA"/>
</dbReference>
<dbReference type="PANTHER" id="PTHR15430">
    <property type="entry name" value="GLOMULIN"/>
    <property type="match status" value="1"/>
</dbReference>
<name>A0A5J9W0W4_9POAL</name>
<dbReference type="Gramene" id="TVU42392">
    <property type="protein sequence ID" value="TVU42392"/>
    <property type="gene ID" value="EJB05_08794"/>
</dbReference>
<evidence type="ECO:0000313" key="2">
    <source>
        <dbReference type="Proteomes" id="UP000324897"/>
    </source>
</evidence>
<accession>A0A5J9W0W4</accession>
<evidence type="ECO:0008006" key="3">
    <source>
        <dbReference type="Google" id="ProtNLM"/>
    </source>
</evidence>
<dbReference type="OrthoDB" id="619536at2759"/>